<evidence type="ECO:0000313" key="3">
    <source>
        <dbReference type="Proteomes" id="UP000001555"/>
    </source>
</evidence>
<dbReference type="VEuPathDB" id="VectorBase:ISCI024310"/>
<reference evidence="1 3" key="1">
    <citation type="submission" date="2008-03" db="EMBL/GenBank/DDBJ databases">
        <title>Annotation of Ixodes scapularis.</title>
        <authorList>
            <consortium name="Ixodes scapularis Genome Project Consortium"/>
            <person name="Caler E."/>
            <person name="Hannick L.I."/>
            <person name="Bidwell S."/>
            <person name="Joardar V."/>
            <person name="Thiagarajan M."/>
            <person name="Amedeo P."/>
            <person name="Galinsky K.J."/>
            <person name="Schobel S."/>
            <person name="Inman J."/>
            <person name="Hostetler J."/>
            <person name="Miller J."/>
            <person name="Hammond M."/>
            <person name="Megy K."/>
            <person name="Lawson D."/>
            <person name="Kodira C."/>
            <person name="Sutton G."/>
            <person name="Meyer J."/>
            <person name="Hill C.A."/>
            <person name="Birren B."/>
            <person name="Nene V."/>
            <person name="Collins F."/>
            <person name="Alarcon-Chaidez F."/>
            <person name="Wikel S."/>
            <person name="Strausberg R."/>
        </authorList>
    </citation>
    <scope>NUCLEOTIDE SEQUENCE [LARGE SCALE GENOMIC DNA]</scope>
    <source>
        <strain evidence="3">Wikel</strain>
        <strain evidence="1">Wikel colony</strain>
    </source>
</reference>
<dbReference type="Gene3D" id="1.20.1740.10">
    <property type="entry name" value="Amino acid/polyamine transporter I"/>
    <property type="match status" value="1"/>
</dbReference>
<feature type="non-terminal residue" evidence="1">
    <location>
        <position position="135"/>
    </location>
</feature>
<proteinExistence type="predicted"/>
<feature type="non-terminal residue" evidence="1">
    <location>
        <position position="1"/>
    </location>
</feature>
<keyword evidence="3" id="KW-1185">Reference proteome</keyword>
<dbReference type="HOGENOM" id="CLU_007946_14_1_1"/>
<accession>B7PFR0</accession>
<dbReference type="FunFam" id="1.20.1740.10:FF:000142">
    <property type="entry name" value="Amino acid transporter, putative"/>
    <property type="match status" value="1"/>
</dbReference>
<dbReference type="PaxDb" id="6945-B7PFR0"/>
<evidence type="ECO:0000313" key="1">
    <source>
        <dbReference type="EMBL" id="EEC05432.1"/>
    </source>
</evidence>
<dbReference type="Proteomes" id="UP000001555">
    <property type="component" value="Unassembled WGS sequence"/>
</dbReference>
<dbReference type="EnsemblMetazoa" id="ISCW024310-RA">
    <property type="protein sequence ID" value="ISCW024310-PA"/>
    <property type="gene ID" value="ISCW024310"/>
</dbReference>
<dbReference type="InterPro" id="IPR050598">
    <property type="entry name" value="AminoAcid_Transporter"/>
</dbReference>
<dbReference type="EMBL" id="ABJB010037585">
    <property type="status" value="NOT_ANNOTATED_CDS"/>
    <property type="molecule type" value="Genomic_DNA"/>
</dbReference>
<name>B7PFR0_IXOSC</name>
<dbReference type="EMBL" id="DS703818">
    <property type="protein sequence ID" value="EEC05432.1"/>
    <property type="molecule type" value="Genomic_DNA"/>
</dbReference>
<protein>
    <submittedName>
        <fullName evidence="1 2">Amino acid transporter, putative</fullName>
    </submittedName>
</protein>
<dbReference type="STRING" id="6945.B7PFR0"/>
<evidence type="ECO:0000313" key="2">
    <source>
        <dbReference type="EnsemblMetazoa" id="ISCW024310-PA"/>
    </source>
</evidence>
<gene>
    <name evidence="1" type="ORF">IscW_ISCW024310</name>
</gene>
<dbReference type="AlphaFoldDB" id="B7PFR0"/>
<dbReference type="PANTHER" id="PTHR11785:SF516">
    <property type="entry name" value="AMINO ACID PERMEASE_ SLC12A DOMAIN-CONTAINING PROTEIN"/>
    <property type="match status" value="1"/>
</dbReference>
<dbReference type="PANTHER" id="PTHR11785">
    <property type="entry name" value="AMINO ACID TRANSPORTER"/>
    <property type="match status" value="1"/>
</dbReference>
<sequence length="135" mass="14329">GSAIFTTPSIVFSNSGSAGVALAIWCLAGFKAMIEVLCYAELATLLPVAGGGYAYITAGSRSLGRYGDIVPFMYAWSSLIISDPMSAAFQGLTFSSYALSIVYGDCTPTYTTKLITALTFIGKSQCSTFILFLWH</sequence>
<organism>
    <name type="scientific">Ixodes scapularis</name>
    <name type="common">Black-legged tick</name>
    <name type="synonym">Deer tick</name>
    <dbReference type="NCBI Taxonomy" id="6945"/>
    <lineage>
        <taxon>Eukaryota</taxon>
        <taxon>Metazoa</taxon>
        <taxon>Ecdysozoa</taxon>
        <taxon>Arthropoda</taxon>
        <taxon>Chelicerata</taxon>
        <taxon>Arachnida</taxon>
        <taxon>Acari</taxon>
        <taxon>Parasitiformes</taxon>
        <taxon>Ixodida</taxon>
        <taxon>Ixodoidea</taxon>
        <taxon>Ixodidae</taxon>
        <taxon>Ixodinae</taxon>
        <taxon>Ixodes</taxon>
    </lineage>
</organism>
<dbReference type="VEuPathDB" id="VectorBase:ISCW024310"/>
<reference evidence="2" key="2">
    <citation type="submission" date="2020-05" db="UniProtKB">
        <authorList>
            <consortium name="EnsemblMetazoa"/>
        </authorList>
    </citation>
    <scope>IDENTIFICATION</scope>
    <source>
        <strain evidence="2">wikel</strain>
    </source>
</reference>